<sequence>MEKNLLENEKVSVIIPVYKVEAYIRECLDSVIHQTYENLEIILIDDGSPDQCGQICDEYAGRDSRIQVIHKENAGVSAARNTGIDMATGTYIIFADSDDVLHEQMVETYLRYVDGKQLVLCDHISDMEKTKQELNVSTEQLDRRSFMELFIRDYVNPPYNKIYETRIIKEHQIHFPENKNLGEDLIFNLNYMQASRQSYFIIHATLYYYRPGREGSLSNSVRRDLFQIQKDSFSYLKEFLKKSDIWTKENADIYYGLYWDRLFMTWKQLRKVIPEITEDPVWETVWKECRTRKLCSWKRRLKKCCLRRKSR</sequence>
<dbReference type="InterPro" id="IPR001173">
    <property type="entry name" value="Glyco_trans_2-like"/>
</dbReference>
<keyword evidence="5" id="KW-1185">Reference proteome</keyword>
<dbReference type="EC" id="2.4.-.-" evidence="4"/>
<dbReference type="SUPFAM" id="SSF53448">
    <property type="entry name" value="Nucleotide-diphospho-sugar transferases"/>
    <property type="match status" value="1"/>
</dbReference>
<gene>
    <name evidence="4" type="ORF">WMO62_08025</name>
</gene>
<dbReference type="Gene3D" id="3.90.550.10">
    <property type="entry name" value="Spore Coat Polysaccharide Biosynthesis Protein SpsA, Chain A"/>
    <property type="match status" value="1"/>
</dbReference>
<keyword evidence="2 4" id="KW-0808">Transferase</keyword>
<accession>A0ABV1I0S4</accession>
<dbReference type="RefSeq" id="WP_349144352.1">
    <property type="nucleotide sequence ID" value="NZ_JBBMFC010000012.1"/>
</dbReference>
<evidence type="ECO:0000256" key="2">
    <source>
        <dbReference type="ARBA" id="ARBA00022679"/>
    </source>
</evidence>
<comment type="caution">
    <text evidence="4">The sequence shown here is derived from an EMBL/GenBank/DDBJ whole genome shotgun (WGS) entry which is preliminary data.</text>
</comment>
<organism evidence="4 5">
    <name type="scientific">Hominiventricola aquisgranensis</name>
    <dbReference type="NCBI Taxonomy" id="3133164"/>
    <lineage>
        <taxon>Bacteria</taxon>
        <taxon>Bacillati</taxon>
        <taxon>Bacillota</taxon>
        <taxon>Clostridia</taxon>
        <taxon>Lachnospirales</taxon>
        <taxon>Lachnospiraceae</taxon>
        <taxon>Hominiventricola</taxon>
    </lineage>
</organism>
<reference evidence="4 5" key="1">
    <citation type="submission" date="2024-03" db="EMBL/GenBank/DDBJ databases">
        <title>Human intestinal bacterial collection.</title>
        <authorList>
            <person name="Pauvert C."/>
            <person name="Hitch T.C.A."/>
            <person name="Clavel T."/>
        </authorList>
    </citation>
    <scope>NUCLEOTIDE SEQUENCE [LARGE SCALE GENOMIC DNA]</scope>
    <source>
        <strain evidence="4 5">CLA-AA-H78B</strain>
    </source>
</reference>
<feature type="domain" description="Glycosyltransferase 2-like" evidence="3">
    <location>
        <begin position="12"/>
        <end position="138"/>
    </location>
</feature>
<keyword evidence="1 4" id="KW-0328">Glycosyltransferase</keyword>
<dbReference type="EMBL" id="JBBMFC010000012">
    <property type="protein sequence ID" value="MEQ2578787.1"/>
    <property type="molecule type" value="Genomic_DNA"/>
</dbReference>
<dbReference type="PANTHER" id="PTHR22916">
    <property type="entry name" value="GLYCOSYLTRANSFERASE"/>
    <property type="match status" value="1"/>
</dbReference>
<dbReference type="CDD" id="cd00761">
    <property type="entry name" value="Glyco_tranf_GTA_type"/>
    <property type="match status" value="1"/>
</dbReference>
<dbReference type="Pfam" id="PF00535">
    <property type="entry name" value="Glycos_transf_2"/>
    <property type="match status" value="1"/>
</dbReference>
<evidence type="ECO:0000256" key="1">
    <source>
        <dbReference type="ARBA" id="ARBA00022676"/>
    </source>
</evidence>
<evidence type="ECO:0000313" key="5">
    <source>
        <dbReference type="Proteomes" id="UP001470288"/>
    </source>
</evidence>
<proteinExistence type="predicted"/>
<evidence type="ECO:0000259" key="3">
    <source>
        <dbReference type="Pfam" id="PF00535"/>
    </source>
</evidence>
<protein>
    <submittedName>
        <fullName evidence="4">Glycosyltransferase</fullName>
        <ecNumber evidence="4">2.4.-.-</ecNumber>
    </submittedName>
</protein>
<name>A0ABV1I0S4_9FIRM</name>
<dbReference type="PANTHER" id="PTHR22916:SF51">
    <property type="entry name" value="GLYCOSYLTRANSFERASE EPSH-RELATED"/>
    <property type="match status" value="1"/>
</dbReference>
<dbReference type="InterPro" id="IPR029044">
    <property type="entry name" value="Nucleotide-diphossugar_trans"/>
</dbReference>
<dbReference type="Proteomes" id="UP001470288">
    <property type="component" value="Unassembled WGS sequence"/>
</dbReference>
<evidence type="ECO:0000313" key="4">
    <source>
        <dbReference type="EMBL" id="MEQ2578787.1"/>
    </source>
</evidence>
<dbReference type="GO" id="GO:0016757">
    <property type="term" value="F:glycosyltransferase activity"/>
    <property type="evidence" value="ECO:0007669"/>
    <property type="project" value="UniProtKB-KW"/>
</dbReference>